<gene>
    <name evidence="1" type="ORF">C9J27_24245</name>
</gene>
<evidence type="ECO:0000313" key="1">
    <source>
        <dbReference type="EMBL" id="PSU89796.1"/>
    </source>
</evidence>
<dbReference type="AlphaFoldDB" id="A0A2T3KB01"/>
<comment type="caution">
    <text evidence="1">The sequence shown here is derived from an EMBL/GenBank/DDBJ whole genome shotgun (WGS) entry which is preliminary data.</text>
</comment>
<dbReference type="RefSeq" id="WP_107290175.1">
    <property type="nucleotide sequence ID" value="NZ_PYNF01000044.1"/>
</dbReference>
<reference evidence="1 2" key="1">
    <citation type="submission" date="2018-01" db="EMBL/GenBank/DDBJ databases">
        <title>Whole genome sequencing of Histamine producing bacteria.</title>
        <authorList>
            <person name="Butler K."/>
        </authorList>
    </citation>
    <scope>NUCLEOTIDE SEQUENCE [LARGE SCALE GENOMIC DNA]</scope>
    <source>
        <strain evidence="1 2">FS-7.2</strain>
    </source>
</reference>
<protein>
    <submittedName>
        <fullName evidence="1">Uncharacterized protein</fullName>
    </submittedName>
</protein>
<sequence length="125" mass="14334">MTLGTLAHEYFINKTNEHGADSGKNFQFSDLMAINKLLLGTMTTEQTHIVEHEHFKHKANEYKYEPDISAKRGYKIGELITNNKLLLKLMTDQQIKNVITGEDIIHTCTYFSETELEKIANTTTQ</sequence>
<dbReference type="Proteomes" id="UP000241426">
    <property type="component" value="Unassembled WGS sequence"/>
</dbReference>
<proteinExistence type="predicted"/>
<organism evidence="1 2">
    <name type="scientific">Photobacterium kishitanii</name>
    <dbReference type="NCBI Taxonomy" id="318456"/>
    <lineage>
        <taxon>Bacteria</taxon>
        <taxon>Pseudomonadati</taxon>
        <taxon>Pseudomonadota</taxon>
        <taxon>Gammaproteobacteria</taxon>
        <taxon>Vibrionales</taxon>
        <taxon>Vibrionaceae</taxon>
        <taxon>Photobacterium</taxon>
    </lineage>
</organism>
<accession>A0A2T3KB01</accession>
<dbReference type="EMBL" id="PYNF01000044">
    <property type="protein sequence ID" value="PSU89796.1"/>
    <property type="molecule type" value="Genomic_DNA"/>
</dbReference>
<evidence type="ECO:0000313" key="2">
    <source>
        <dbReference type="Proteomes" id="UP000241426"/>
    </source>
</evidence>
<name>A0A2T3KB01_9GAMM</name>